<evidence type="ECO:0000313" key="6">
    <source>
        <dbReference type="Proteomes" id="UP000230069"/>
    </source>
</evidence>
<dbReference type="AlphaFoldDB" id="A0A2G5E228"/>
<keyword evidence="6" id="KW-1185">Reference proteome</keyword>
<dbReference type="Proteomes" id="UP000230069">
    <property type="component" value="Unassembled WGS sequence"/>
</dbReference>
<feature type="region of interest" description="VHIID" evidence="3">
    <location>
        <begin position="371"/>
        <end position="436"/>
    </location>
</feature>
<dbReference type="EMBL" id="KZ305030">
    <property type="protein sequence ID" value="PIA49597.1"/>
    <property type="molecule type" value="Genomic_DNA"/>
</dbReference>
<evidence type="ECO:0000256" key="3">
    <source>
        <dbReference type="PROSITE-ProRule" id="PRU01191"/>
    </source>
</evidence>
<feature type="region of interest" description="PFYRE" evidence="3">
    <location>
        <begin position="487"/>
        <end position="578"/>
    </location>
</feature>
<feature type="short sequence motif" description="VHIID" evidence="3">
    <location>
        <begin position="402"/>
        <end position="406"/>
    </location>
</feature>
<feature type="compositionally biased region" description="Low complexity" evidence="4">
    <location>
        <begin position="236"/>
        <end position="246"/>
    </location>
</feature>
<accession>A0A2G5E228</accession>
<name>A0A2G5E228_AQUCA</name>
<comment type="similarity">
    <text evidence="3">Belongs to the GRAS family.</text>
</comment>
<evidence type="ECO:0000256" key="4">
    <source>
        <dbReference type="SAM" id="MobiDB-lite"/>
    </source>
</evidence>
<evidence type="ECO:0000313" key="5">
    <source>
        <dbReference type="EMBL" id="PIA49597.1"/>
    </source>
</evidence>
<evidence type="ECO:0000256" key="1">
    <source>
        <dbReference type="ARBA" id="ARBA00023015"/>
    </source>
</evidence>
<sequence>MLAGGSTLLSPRHRVRSEASNQLKACHYQLPSMSTQRLDFSCNFPRRDAPRSQLIRPVGLSVEVPNEARGSCSMRPKIRLSPSLASAQNALWEGRREFEEGLWERERNNLKRIAEQDSSDEACTNRATKRRRSDSGTTTPADSSDGERMSVNQLESGSFWFPQTAEVPGSMPGFTVYEPPSVEPSNEERFCFPPDNVILPPMLVSSRPWVESVVTDITDKGENDVESSEDTKKAVSGSSTSSESGGWTQRLEGTSEDDDTGNHQSQIPYSSEGTRFLTGNEGVQKEHQGFELVSVLLACVDSISSKNIAAISHFLSRLGELACPDGTPIHRVTAYYTEGLALRAARLWPHTFHLSIPREIGRTEEDIGTSLRLLNHVSPIPKFLHFTSNEMMLRAFEGKDRVHIIDFDIKQGLQWPGLFQSLASRSSPPTHVRITGIGDSKQDLQETGDRLAGFAGALNLPFEFHAVVDRLEDVRLWMLHVKEKESVAVNCILQLHKILYDGSGAVLRDFLGLIRSTNPTVVLMAEQEAKHNDPRLELRVSNSLEYYCALFDSIDNSLPLNSSIRMKIEEMFAREIRNMVAFEGSDRFERHENFKEWRKLIEHCGFRCMGVGDREMLQSRMLLKMYSGEKYRLEKQGEDGAGLTLLWQDQPLYTVSAWSPIDVAGSSSSVRP</sequence>
<reference evidence="5 6" key="1">
    <citation type="submission" date="2017-09" db="EMBL/GenBank/DDBJ databases">
        <title>WGS assembly of Aquilegia coerulea Goldsmith.</title>
        <authorList>
            <person name="Hodges S."/>
            <person name="Kramer E."/>
            <person name="Nordborg M."/>
            <person name="Tomkins J."/>
            <person name="Borevitz J."/>
            <person name="Derieg N."/>
            <person name="Yan J."/>
            <person name="Mihaltcheva S."/>
            <person name="Hayes R.D."/>
            <person name="Rokhsar D."/>
        </authorList>
    </citation>
    <scope>NUCLEOTIDE SEQUENCE [LARGE SCALE GENOMIC DNA]</scope>
    <source>
        <strain evidence="6">cv. Goldsmith</strain>
    </source>
</reference>
<feature type="region of interest" description="Leucine repeat II (LRII)" evidence="3">
    <location>
        <begin position="446"/>
        <end position="478"/>
    </location>
</feature>
<feature type="compositionally biased region" description="Basic and acidic residues" evidence="4">
    <location>
        <begin position="220"/>
        <end position="233"/>
    </location>
</feature>
<protein>
    <submittedName>
        <fullName evidence="5">Uncharacterized protein</fullName>
    </submittedName>
</protein>
<feature type="region of interest" description="SAW" evidence="3">
    <location>
        <begin position="581"/>
        <end position="659"/>
    </location>
</feature>
<feature type="region of interest" description="Disordered" evidence="4">
    <location>
        <begin position="113"/>
        <end position="149"/>
    </location>
</feature>
<dbReference type="PANTHER" id="PTHR31636">
    <property type="entry name" value="OSJNBA0084A10.13 PROTEIN-RELATED"/>
    <property type="match status" value="1"/>
</dbReference>
<keyword evidence="2" id="KW-0804">Transcription</keyword>
<organism evidence="5 6">
    <name type="scientific">Aquilegia coerulea</name>
    <name type="common">Rocky mountain columbine</name>
    <dbReference type="NCBI Taxonomy" id="218851"/>
    <lineage>
        <taxon>Eukaryota</taxon>
        <taxon>Viridiplantae</taxon>
        <taxon>Streptophyta</taxon>
        <taxon>Embryophyta</taxon>
        <taxon>Tracheophyta</taxon>
        <taxon>Spermatophyta</taxon>
        <taxon>Magnoliopsida</taxon>
        <taxon>Ranunculales</taxon>
        <taxon>Ranunculaceae</taxon>
        <taxon>Thalictroideae</taxon>
        <taxon>Aquilegia</taxon>
    </lineage>
</organism>
<dbReference type="OrthoDB" id="1902659at2759"/>
<evidence type="ECO:0000256" key="2">
    <source>
        <dbReference type="ARBA" id="ARBA00023163"/>
    </source>
</evidence>
<dbReference type="InterPro" id="IPR005202">
    <property type="entry name" value="TF_GRAS"/>
</dbReference>
<dbReference type="FunCoup" id="A0A2G5E228">
    <property type="interactions" value="490"/>
</dbReference>
<dbReference type="Pfam" id="PF03514">
    <property type="entry name" value="GRAS"/>
    <property type="match status" value="1"/>
</dbReference>
<feature type="compositionally biased region" description="Polar residues" evidence="4">
    <location>
        <begin position="262"/>
        <end position="273"/>
    </location>
</feature>
<dbReference type="PROSITE" id="PS50985">
    <property type="entry name" value="GRAS"/>
    <property type="match status" value="1"/>
</dbReference>
<proteinExistence type="inferred from homology"/>
<feature type="region of interest" description="Disordered" evidence="4">
    <location>
        <begin position="220"/>
        <end position="276"/>
    </location>
</feature>
<dbReference type="EMBL" id="KZ305030">
    <property type="protein sequence ID" value="PIA49596.1"/>
    <property type="molecule type" value="Genomic_DNA"/>
</dbReference>
<dbReference type="STRING" id="218851.A0A2G5E228"/>
<gene>
    <name evidence="5" type="ORF">AQUCO_01300407v1</name>
</gene>
<keyword evidence="1" id="KW-0805">Transcription regulation</keyword>
<comment type="caution">
    <text evidence="3">Lacks conserved residue(s) required for the propagation of feature annotation.</text>
</comment>